<dbReference type="HOGENOM" id="CLU_3157375_0_0_9"/>
<evidence type="ECO:0000313" key="2">
    <source>
        <dbReference type="Proteomes" id="UP000008953"/>
    </source>
</evidence>
<organism evidence="1 2">
    <name type="scientific">Roseburia intestinalis XB6B4</name>
    <dbReference type="NCBI Taxonomy" id="718255"/>
    <lineage>
        <taxon>Bacteria</taxon>
        <taxon>Bacillati</taxon>
        <taxon>Bacillota</taxon>
        <taxon>Clostridia</taxon>
        <taxon>Lachnospirales</taxon>
        <taxon>Lachnospiraceae</taxon>
        <taxon>Roseburia</taxon>
    </lineage>
</organism>
<sequence>MSKEDDKRLSYKNTRFVELKKYWIRWLVKWRPNLFNEDRKVYVEFIYV</sequence>
<dbReference type="Proteomes" id="UP000008953">
    <property type="component" value="Chromosome"/>
</dbReference>
<dbReference type="KEGG" id="rix:RO1_24120"/>
<reference evidence="1 2" key="1">
    <citation type="submission" date="2010-03" db="EMBL/GenBank/DDBJ databases">
        <title>The genome sequence of Roseburia intestinalis XB6B4.</title>
        <authorList>
            <consortium name="metaHIT consortium -- http://www.metahit.eu/"/>
            <person name="Pajon A."/>
            <person name="Turner K."/>
            <person name="Parkhill J."/>
            <person name="Bernalier A."/>
        </authorList>
    </citation>
    <scope>NUCLEOTIDE SEQUENCE [LARGE SCALE GENOMIC DNA]</scope>
    <source>
        <strain evidence="1 2">XB6B4</strain>
    </source>
</reference>
<reference evidence="1 2" key="2">
    <citation type="submission" date="2010-03" db="EMBL/GenBank/DDBJ databases">
        <authorList>
            <person name="Pajon A."/>
        </authorList>
    </citation>
    <scope>NUCLEOTIDE SEQUENCE [LARGE SCALE GENOMIC DNA]</scope>
    <source>
        <strain evidence="1 2">XB6B4</strain>
    </source>
</reference>
<dbReference type="EMBL" id="FP929050">
    <property type="protein sequence ID" value="CBL12893.1"/>
    <property type="molecule type" value="Genomic_DNA"/>
</dbReference>
<name>D4KZV3_9FIRM</name>
<accession>D4KZV3</accession>
<evidence type="ECO:0000313" key="1">
    <source>
        <dbReference type="EMBL" id="CBL12893.1"/>
    </source>
</evidence>
<gene>
    <name evidence="1" type="ORF">RO1_24120</name>
</gene>
<proteinExistence type="predicted"/>
<protein>
    <submittedName>
        <fullName evidence="1">Uncharacterized protein</fullName>
    </submittedName>
</protein>
<dbReference type="AlphaFoldDB" id="D4KZV3"/>